<dbReference type="Proteomes" id="UP001164250">
    <property type="component" value="Chromosome 15"/>
</dbReference>
<gene>
    <name evidence="1" type="ORF">Patl1_34413</name>
</gene>
<evidence type="ECO:0000313" key="1">
    <source>
        <dbReference type="EMBL" id="KAJ0076270.1"/>
    </source>
</evidence>
<accession>A0ACC0ZVU0</accession>
<comment type="caution">
    <text evidence="1">The sequence shown here is derived from an EMBL/GenBank/DDBJ whole genome shotgun (WGS) entry which is preliminary data.</text>
</comment>
<proteinExistence type="predicted"/>
<keyword evidence="2" id="KW-1185">Reference proteome</keyword>
<sequence>MYSNNCPSLRKLPLDLVTTTNNRLSIFGRQAWWDEMEWEHLDIKQHLASKFHFLDSPMPLTARNSEKCEAKKDEVADDSDEPLDTYEAEKSMTTFYQLINVEE</sequence>
<protein>
    <submittedName>
        <fullName evidence="1">Uncharacterized protein</fullName>
    </submittedName>
</protein>
<dbReference type="EMBL" id="CM047910">
    <property type="protein sequence ID" value="KAJ0076270.1"/>
    <property type="molecule type" value="Genomic_DNA"/>
</dbReference>
<reference evidence="2" key="1">
    <citation type="journal article" date="2023" name="G3 (Bethesda)">
        <title>Genome assembly and association tests identify interacting loci associated with vigor, precocity, and sex in interspecific pistachio rootstocks.</title>
        <authorList>
            <person name="Palmer W."/>
            <person name="Jacygrad E."/>
            <person name="Sagayaradj S."/>
            <person name="Cavanaugh K."/>
            <person name="Han R."/>
            <person name="Bertier L."/>
            <person name="Beede B."/>
            <person name="Kafkas S."/>
            <person name="Golino D."/>
            <person name="Preece J."/>
            <person name="Michelmore R."/>
        </authorList>
    </citation>
    <scope>NUCLEOTIDE SEQUENCE [LARGE SCALE GENOMIC DNA]</scope>
</reference>
<name>A0ACC0ZVU0_9ROSI</name>
<organism evidence="1 2">
    <name type="scientific">Pistacia atlantica</name>
    <dbReference type="NCBI Taxonomy" id="434234"/>
    <lineage>
        <taxon>Eukaryota</taxon>
        <taxon>Viridiplantae</taxon>
        <taxon>Streptophyta</taxon>
        <taxon>Embryophyta</taxon>
        <taxon>Tracheophyta</taxon>
        <taxon>Spermatophyta</taxon>
        <taxon>Magnoliopsida</taxon>
        <taxon>eudicotyledons</taxon>
        <taxon>Gunneridae</taxon>
        <taxon>Pentapetalae</taxon>
        <taxon>rosids</taxon>
        <taxon>malvids</taxon>
        <taxon>Sapindales</taxon>
        <taxon>Anacardiaceae</taxon>
        <taxon>Pistacia</taxon>
    </lineage>
</organism>
<evidence type="ECO:0000313" key="2">
    <source>
        <dbReference type="Proteomes" id="UP001164250"/>
    </source>
</evidence>